<sequence>MHDTWNPWHGCKKISEGCTNCYMYFLDQMRAQDGSLVRLTNSMKKPLAKNRKGEYKIKSGELIRVCMTSDFFLEEADAWRTQAWDIMCIRSDVKFFLLTKRPERILSCLPSDWGDGWENIMINVTAENQKRADERIPILLDLPFKHKGIMCAPLLSEIHIEQYLSDKIEQIIVGGENYNGSRPCHYEWVKSLYHQATKHDITFAFIETGTYFVKDGKTHHIPSKTIQSKQAFRSGLQHQGRKPSYILVDQFNNHIPEEQRYQRQFDIDCTECGSKLICNGIELG</sequence>
<dbReference type="InterPro" id="IPR011101">
    <property type="entry name" value="DUF5131"/>
</dbReference>
<dbReference type="AlphaFoldDB" id="A0A412PIB8"/>
<name>A0A412PIB8_9FIRM</name>
<dbReference type="EMBL" id="QRWX01000001">
    <property type="protein sequence ID" value="RGT57888.1"/>
    <property type="molecule type" value="Genomic_DNA"/>
</dbReference>
<gene>
    <name evidence="1" type="ORF">DWX20_02230</name>
</gene>
<dbReference type="RefSeq" id="WP_118764312.1">
    <property type="nucleotide sequence ID" value="NZ_CABJCF010000001.1"/>
</dbReference>
<comment type="caution">
    <text evidence="1">The sequence shown here is derived from an EMBL/GenBank/DDBJ whole genome shotgun (WGS) entry which is preliminary data.</text>
</comment>
<evidence type="ECO:0000313" key="2">
    <source>
        <dbReference type="Proteomes" id="UP000284731"/>
    </source>
</evidence>
<proteinExistence type="predicted"/>
<dbReference type="Proteomes" id="UP000284731">
    <property type="component" value="Unassembled WGS sequence"/>
</dbReference>
<accession>A0A412PIB8</accession>
<organism evidence="1 2">
    <name type="scientific">Solobacterium moorei</name>
    <dbReference type="NCBI Taxonomy" id="102148"/>
    <lineage>
        <taxon>Bacteria</taxon>
        <taxon>Bacillati</taxon>
        <taxon>Bacillota</taxon>
        <taxon>Erysipelotrichia</taxon>
        <taxon>Erysipelotrichales</taxon>
        <taxon>Erysipelotrichaceae</taxon>
        <taxon>Solobacterium</taxon>
    </lineage>
</organism>
<reference evidence="1 2" key="1">
    <citation type="submission" date="2018-08" db="EMBL/GenBank/DDBJ databases">
        <title>A genome reference for cultivated species of the human gut microbiota.</title>
        <authorList>
            <person name="Zou Y."/>
            <person name="Xue W."/>
            <person name="Luo G."/>
        </authorList>
    </citation>
    <scope>NUCLEOTIDE SEQUENCE [LARGE SCALE GENOMIC DNA]</scope>
    <source>
        <strain evidence="1 2">AF18-46</strain>
    </source>
</reference>
<dbReference type="Pfam" id="PF07505">
    <property type="entry name" value="DUF5131"/>
    <property type="match status" value="1"/>
</dbReference>
<protein>
    <submittedName>
        <fullName evidence="1">DUF5131 family protein</fullName>
    </submittedName>
</protein>
<evidence type="ECO:0000313" key="1">
    <source>
        <dbReference type="EMBL" id="RGT57888.1"/>
    </source>
</evidence>